<evidence type="ECO:0000256" key="1">
    <source>
        <dbReference type="SAM" id="SignalP"/>
    </source>
</evidence>
<dbReference type="RefSeq" id="WP_213433961.1">
    <property type="nucleotide sequence ID" value="NZ_AP024545.1"/>
</dbReference>
<dbReference type="EMBL" id="AP024545">
    <property type="protein sequence ID" value="BCT93013.1"/>
    <property type="molecule type" value="Genomic_DNA"/>
</dbReference>
<protein>
    <submittedName>
        <fullName evidence="2">Uncharacterized protein</fullName>
    </submittedName>
</protein>
<evidence type="ECO:0000313" key="3">
    <source>
        <dbReference type="Proteomes" id="UP000681317"/>
    </source>
</evidence>
<evidence type="ECO:0000313" key="2">
    <source>
        <dbReference type="EMBL" id="BCT93013.1"/>
    </source>
</evidence>
<accession>A0ABN6FZL9</accession>
<dbReference type="Proteomes" id="UP000681317">
    <property type="component" value="Chromosome"/>
</dbReference>
<keyword evidence="1" id="KW-0732">Signal</keyword>
<organism evidence="2 3">
    <name type="scientific">Noviluteimonas caseinilytica</name>
    <dbReference type="NCBI Taxonomy" id="2675101"/>
    <lineage>
        <taxon>Bacteria</taxon>
        <taxon>Pseudomonadati</taxon>
        <taxon>Pseudomonadota</taxon>
        <taxon>Gammaproteobacteria</taxon>
        <taxon>Lysobacterales</taxon>
        <taxon>Lysobacteraceae</taxon>
        <taxon>Noviluteimonas</taxon>
    </lineage>
</organism>
<name>A0ABN6FZL9_9GAMM</name>
<gene>
    <name evidence="2" type="ORF">LYSCAS_20370</name>
</gene>
<reference evidence="2 3" key="1">
    <citation type="submission" date="2021-03" db="EMBL/GenBank/DDBJ databases">
        <title>Complete Genome Sequences of Two Lysobacter Strains Isolated from Sea Water (Lysobacter caseinilyticus) and Soil (Lysobacter helvus) in South Korea.</title>
        <authorList>
            <person name="Watanabe Y."/>
            <person name="Arakawa K."/>
        </authorList>
    </citation>
    <scope>NUCLEOTIDE SEQUENCE [LARGE SCALE GENOMIC DNA]</scope>
    <source>
        <strain evidence="2 3">KVB24</strain>
    </source>
</reference>
<keyword evidence="3" id="KW-1185">Reference proteome</keyword>
<feature type="chain" id="PRO_5046254857" evidence="1">
    <location>
        <begin position="22"/>
        <end position="175"/>
    </location>
</feature>
<feature type="signal peptide" evidence="1">
    <location>
        <begin position="1"/>
        <end position="21"/>
    </location>
</feature>
<proteinExistence type="predicted"/>
<sequence>MKAIGAMAVLVVFAFASPLAAKDRGMTAVPEGTGYCAGKDGICHEWMLRSDPSLRFIAIGHEAGIEYAFHRKQANGGYRYLVRVHPVLRDASKHQTDFWGYPWDIHDIAVGADGAVLATFSHALVDDGEVYSEAWQKRIPAVLFTGHTTQPHMTVPKLRYQALSIPALQKQAASP</sequence>